<feature type="transmembrane region" description="Helical" evidence="1">
    <location>
        <begin position="6"/>
        <end position="27"/>
    </location>
</feature>
<evidence type="ECO:0000313" key="3">
    <source>
        <dbReference type="Proteomes" id="UP000028486"/>
    </source>
</evidence>
<keyword evidence="1" id="KW-1133">Transmembrane helix</keyword>
<accession>A0A076F911</accession>
<reference evidence="3" key="1">
    <citation type="journal article" date="2014" name="Genome Announc.">
        <title>Complete Genome Sequence of Campylobacter iguaniorum Strain 1485ET, Isolated from a Bearded Dragon (Pogona vitticeps).</title>
        <authorList>
            <person name="Gilbert M.J."/>
            <person name="Miller W.G."/>
            <person name="Yee E."/>
            <person name="Kik M."/>
            <person name="Wagenaar J.A."/>
            <person name="Duim B."/>
        </authorList>
    </citation>
    <scope>NUCLEOTIDE SEQUENCE [LARGE SCALE GENOMIC DNA]</scope>
    <source>
        <strain evidence="3">1485E</strain>
    </source>
</reference>
<protein>
    <recommendedName>
        <fullName evidence="4">DUF2393 domain protein</fullName>
    </recommendedName>
</protein>
<dbReference type="KEGG" id="caj:CIG1485E_0312"/>
<dbReference type="RefSeq" id="WP_038452979.1">
    <property type="nucleotide sequence ID" value="NZ_CP009043.1"/>
</dbReference>
<proteinExistence type="predicted"/>
<feature type="transmembrane region" description="Helical" evidence="1">
    <location>
        <begin position="34"/>
        <end position="57"/>
    </location>
</feature>
<dbReference type="Pfam" id="PF09624">
    <property type="entry name" value="DUF2393"/>
    <property type="match status" value="1"/>
</dbReference>
<dbReference type="HOGENOM" id="CLU_125002_0_0_7"/>
<evidence type="ECO:0000313" key="2">
    <source>
        <dbReference type="EMBL" id="AII14183.1"/>
    </source>
</evidence>
<dbReference type="STRING" id="1244531.CIG2463D_0317"/>
<keyword evidence="3" id="KW-1185">Reference proteome</keyword>
<dbReference type="InterPro" id="IPR013417">
    <property type="entry name" value="CHP02588"/>
</dbReference>
<evidence type="ECO:0008006" key="4">
    <source>
        <dbReference type="Google" id="ProtNLM"/>
    </source>
</evidence>
<dbReference type="Proteomes" id="UP000028486">
    <property type="component" value="Chromosome"/>
</dbReference>
<name>A0A076F911_9BACT</name>
<keyword evidence="1" id="KW-0812">Transmembrane</keyword>
<sequence>MSYFTIFHIIALVVIVILFILFLIISLKEKKTSVVVSMVFLNVFVMGCLSIFMMLIIDQYTKKAKVLDLSHERILINETIVFSGKVQNIGGFDITSCTLEIKLVNAPMEKGKLDGSIFKQERGFFDVFRSTKKVERSTVEMEFKIAQGLKAGETRPFSVYMPYPASFRVPSFYHKIYCH</sequence>
<dbReference type="AlphaFoldDB" id="A0A076F911"/>
<dbReference type="EMBL" id="CP009043">
    <property type="protein sequence ID" value="AII14183.1"/>
    <property type="molecule type" value="Genomic_DNA"/>
</dbReference>
<organism evidence="2 3">
    <name type="scientific">Campylobacter iguaniorum</name>
    <dbReference type="NCBI Taxonomy" id="1244531"/>
    <lineage>
        <taxon>Bacteria</taxon>
        <taxon>Pseudomonadati</taxon>
        <taxon>Campylobacterota</taxon>
        <taxon>Epsilonproteobacteria</taxon>
        <taxon>Campylobacterales</taxon>
        <taxon>Campylobacteraceae</taxon>
        <taxon>Campylobacter</taxon>
    </lineage>
</organism>
<dbReference type="OrthoDB" id="5372773at2"/>
<keyword evidence="1" id="KW-0472">Membrane</keyword>
<gene>
    <name evidence="2" type="ORF">CIG1485E_0312</name>
</gene>
<evidence type="ECO:0000256" key="1">
    <source>
        <dbReference type="SAM" id="Phobius"/>
    </source>
</evidence>
<dbReference type="eggNOG" id="ENOG5031AES">
    <property type="taxonomic scope" value="Bacteria"/>
</dbReference>